<feature type="domain" description="Surface presentation of antigen" evidence="2">
    <location>
        <begin position="242"/>
        <end position="319"/>
    </location>
</feature>
<feature type="region of interest" description="Disordered" evidence="1">
    <location>
        <begin position="65"/>
        <end position="107"/>
    </location>
</feature>
<dbReference type="Proteomes" id="UP000686327">
    <property type="component" value="Unassembled WGS sequence"/>
</dbReference>
<reference evidence="3 4" key="1">
    <citation type="submission" date="2021-04" db="EMBL/GenBank/DDBJ databases">
        <authorList>
            <person name="Seiffert S.N."/>
        </authorList>
    </citation>
    <scope>NUCLEOTIDE SEQUENCE [LARGE SCALE GENOMIC DNA]</scope>
    <source>
        <strain evidence="3 4">1</strain>
    </source>
</reference>
<comment type="caution">
    <text evidence="3">The sequence shown here is derived from an EMBL/GenBank/DDBJ whole genome shotgun (WGS) entry which is preliminary data.</text>
</comment>
<evidence type="ECO:0000313" key="3">
    <source>
        <dbReference type="EMBL" id="MBU4680537.1"/>
    </source>
</evidence>
<reference evidence="4" key="2">
    <citation type="submission" date="2023-07" db="EMBL/GenBank/DDBJ databases">
        <title>Cedecea davisae an AmpC producer and its therapeutic implications.</title>
        <authorList>
            <person name="Notter J."/>
        </authorList>
    </citation>
    <scope>NUCLEOTIDE SEQUENCE [LARGE SCALE GENOMIC DNA]</scope>
    <source>
        <strain evidence="4">1</strain>
    </source>
</reference>
<accession>A0ABS6DBE2</accession>
<name>A0ABS6DBE2_9ENTR</name>
<feature type="region of interest" description="Disordered" evidence="1">
    <location>
        <begin position="280"/>
        <end position="321"/>
    </location>
</feature>
<protein>
    <recommendedName>
        <fullName evidence="2">Surface presentation of antigen domain-containing protein</fullName>
    </recommendedName>
</protein>
<organism evidence="3 4">
    <name type="scientific">Cedecea davisae</name>
    <dbReference type="NCBI Taxonomy" id="158484"/>
    <lineage>
        <taxon>Bacteria</taxon>
        <taxon>Pseudomonadati</taxon>
        <taxon>Pseudomonadota</taxon>
        <taxon>Gammaproteobacteria</taxon>
        <taxon>Enterobacterales</taxon>
        <taxon>Enterobacteriaceae</taxon>
        <taxon>Cedecea</taxon>
    </lineage>
</organism>
<proteinExistence type="predicted"/>
<feature type="compositionally biased region" description="Polar residues" evidence="1">
    <location>
        <begin position="65"/>
        <end position="82"/>
    </location>
</feature>
<sequence>MATVNNIKAGNEAAFLTAGESVTHRLDDIAKKELKNRSKTQATTAAVLPGYLGVERTMQRLVTSLQGGSAQHSQNKLNSTSPAAVFGKIDRADIPDTSDATESTGKRKLVQTRAVSKPIMPLAYKTDNAPLPGVLISKDSSGVMLSSKERHSENIKETGVLRAEKNNEVGPDIAPSYETEKLHEQFSARENIRPQIVNTAPHNAEHAVKDLKPGKAVSHTRIPTSMLANAASDETVNKLPTNSRLTYTFSDWGKGHQVNVQMAAHNGTPLTLSPSDSLVQQRLADHSEHHHQGNPEWVFQDEQEKQHSGKQHQSHQDEEQV</sequence>
<evidence type="ECO:0000256" key="1">
    <source>
        <dbReference type="SAM" id="MobiDB-lite"/>
    </source>
</evidence>
<evidence type="ECO:0000259" key="2">
    <source>
        <dbReference type="Pfam" id="PF02510"/>
    </source>
</evidence>
<keyword evidence="4" id="KW-1185">Reference proteome</keyword>
<evidence type="ECO:0000313" key="4">
    <source>
        <dbReference type="Proteomes" id="UP000686327"/>
    </source>
</evidence>
<dbReference type="EMBL" id="JAGRYU010000002">
    <property type="protein sequence ID" value="MBU4680537.1"/>
    <property type="molecule type" value="Genomic_DNA"/>
</dbReference>
<dbReference type="RefSeq" id="WP_216374243.1">
    <property type="nucleotide sequence ID" value="NZ_JAGRYT010000001.1"/>
</dbReference>
<dbReference type="InterPro" id="IPR056746">
    <property type="entry name" value="SPAN_dom"/>
</dbReference>
<dbReference type="Pfam" id="PF02510">
    <property type="entry name" value="SPAN"/>
    <property type="match status" value="1"/>
</dbReference>
<gene>
    <name evidence="3" type="ORF">KC222_00730</name>
</gene>
<feature type="compositionally biased region" description="Basic and acidic residues" evidence="1">
    <location>
        <begin position="283"/>
        <end position="293"/>
    </location>
</feature>